<comment type="caution">
    <text evidence="10">The sequence shown here is derived from an EMBL/GenBank/DDBJ whole genome shotgun (WGS) entry which is preliminary data.</text>
</comment>
<evidence type="ECO:0000313" key="10">
    <source>
        <dbReference type="EMBL" id="KAK9875114.1"/>
    </source>
</evidence>
<keyword evidence="6" id="KW-0009">Actin-binding</keyword>
<dbReference type="InterPro" id="IPR017096">
    <property type="entry name" value="BTB-kelch_protein"/>
</dbReference>
<dbReference type="AlphaFoldDB" id="A0AAW1U6X4"/>
<evidence type="ECO:0000256" key="3">
    <source>
        <dbReference type="ARBA" id="ARBA00022441"/>
    </source>
</evidence>
<dbReference type="InterPro" id="IPR011705">
    <property type="entry name" value="BACK"/>
</dbReference>
<accession>A0AAW1U6X4</accession>
<sequence length="611" mass="67620">MKNVTNSTMSLSGSTGTGSPSRESICTNTTAESSENFSRDCSRFSLFSAASTTSQEEPFRCIGHAEHSLSCMQNYLLSGKLCDVTLIAGNNGKRVQAHRLVLSAASEYFAIMFTGNLREAAEPEITLVEVNGDVLQSVVNYCYTGTIEIREDNVETLLATACLMQLHKVVEACSRFLAHQLHPSNCLGIAVFAEHQSCNSLLEKAKAYISQHFMQVTLNQEFLQLTLEQMLLLLVNDDLNVTSEEHIFHAVMNWINYDLLHRRQEISRLLSLVKLPLLSPSFLSDYVESVINDDPVCQQLIMEAYRWHLLPGRRLQMANSRTRPRKSTLGKLMVVGGIDKNKGATTIESYDPRTNKWSVACHMSGRRLQFGLALMGDKLILVGGRDGLKTLNTMECLDLQTSTWTQMSPMNTHRHGLGVAVLGGPLYAVGGHDGWSYLNTVERYDPSTRTWSYVAPMQSQRCSAGVAVLNEKLYAVGGRECSSCLRTVECYDPHTNKWTMCAPLTRRRGGVGVAVANGYLYAVGGQDAPANNPSASRFDCVERYDPSTDTWTIIASLSSKRDAVCACVFGNWLVAIGGYDGTHYLNTVEKYDPNTNEWSPMESLITGFVLV</sequence>
<dbReference type="CDD" id="cd18234">
    <property type="entry name" value="BTB_POZ_KLHL1-like"/>
    <property type="match status" value="1"/>
</dbReference>
<dbReference type="Proteomes" id="UP001431783">
    <property type="component" value="Unassembled WGS sequence"/>
</dbReference>
<comment type="function">
    <text evidence="7">Probable substrate-specific adapter of an E3 ubiquitin-protein ligase complex which mediates the ubiquitination and subsequent proteasomal degradation of target proteins. May have a role in synapse differentiation and growth.</text>
</comment>
<dbReference type="Gene3D" id="3.30.710.10">
    <property type="entry name" value="Potassium Channel Kv1.1, Chain A"/>
    <property type="match status" value="1"/>
</dbReference>
<keyword evidence="5" id="KW-0833">Ubl conjugation pathway</keyword>
<dbReference type="PANTHER" id="PTHR24412">
    <property type="entry name" value="KELCH PROTEIN"/>
    <property type="match status" value="1"/>
</dbReference>
<dbReference type="PIRSF" id="PIRSF037037">
    <property type="entry name" value="Kelch-like_protein_gigaxonin"/>
    <property type="match status" value="1"/>
</dbReference>
<keyword evidence="4" id="KW-0677">Repeat</keyword>
<evidence type="ECO:0000256" key="6">
    <source>
        <dbReference type="ARBA" id="ARBA00023203"/>
    </source>
</evidence>
<keyword evidence="3" id="KW-0880">Kelch repeat</keyword>
<gene>
    <name evidence="10" type="ORF">WA026_005908</name>
</gene>
<feature type="compositionally biased region" description="Low complexity" evidence="8">
    <location>
        <begin position="1"/>
        <end position="24"/>
    </location>
</feature>
<dbReference type="SMART" id="SM00875">
    <property type="entry name" value="BACK"/>
    <property type="match status" value="1"/>
</dbReference>
<feature type="domain" description="BTB" evidence="9">
    <location>
        <begin position="82"/>
        <end position="151"/>
    </location>
</feature>
<dbReference type="InterPro" id="IPR006652">
    <property type="entry name" value="Kelch_1"/>
</dbReference>
<dbReference type="PANTHER" id="PTHR24412:SF450">
    <property type="entry name" value="KELCH-LIKE PROTEIN DIABLO"/>
    <property type="match status" value="1"/>
</dbReference>
<evidence type="ECO:0000256" key="4">
    <source>
        <dbReference type="ARBA" id="ARBA00022737"/>
    </source>
</evidence>
<evidence type="ECO:0000256" key="5">
    <source>
        <dbReference type="ARBA" id="ARBA00022786"/>
    </source>
</evidence>
<evidence type="ECO:0000256" key="2">
    <source>
        <dbReference type="ARBA" id="ARBA00013699"/>
    </source>
</evidence>
<reference evidence="10 11" key="1">
    <citation type="submission" date="2023-03" db="EMBL/GenBank/DDBJ databases">
        <title>Genome insight into feeding habits of ladybird beetles.</title>
        <authorList>
            <person name="Li H.-S."/>
            <person name="Huang Y.-H."/>
            <person name="Pang H."/>
        </authorList>
    </citation>
    <scope>NUCLEOTIDE SEQUENCE [LARGE SCALE GENOMIC DNA]</scope>
    <source>
        <strain evidence="10">SYSU_2023b</strain>
        <tissue evidence="10">Whole body</tissue>
    </source>
</reference>
<evidence type="ECO:0000313" key="11">
    <source>
        <dbReference type="Proteomes" id="UP001431783"/>
    </source>
</evidence>
<evidence type="ECO:0000256" key="7">
    <source>
        <dbReference type="ARBA" id="ARBA00043912"/>
    </source>
</evidence>
<dbReference type="PROSITE" id="PS50097">
    <property type="entry name" value="BTB"/>
    <property type="match status" value="1"/>
</dbReference>
<dbReference type="SMART" id="SM00225">
    <property type="entry name" value="BTB"/>
    <property type="match status" value="1"/>
</dbReference>
<dbReference type="Pfam" id="PF01344">
    <property type="entry name" value="Kelch_1"/>
    <property type="match status" value="1"/>
</dbReference>
<dbReference type="Gene3D" id="2.120.10.80">
    <property type="entry name" value="Kelch-type beta propeller"/>
    <property type="match status" value="2"/>
</dbReference>
<dbReference type="SUPFAM" id="SSF117281">
    <property type="entry name" value="Kelch motif"/>
    <property type="match status" value="1"/>
</dbReference>
<evidence type="ECO:0000256" key="1">
    <source>
        <dbReference type="ARBA" id="ARBA00004906"/>
    </source>
</evidence>
<dbReference type="Pfam" id="PF07707">
    <property type="entry name" value="BACK"/>
    <property type="match status" value="1"/>
</dbReference>
<evidence type="ECO:0000256" key="8">
    <source>
        <dbReference type="SAM" id="MobiDB-lite"/>
    </source>
</evidence>
<dbReference type="Pfam" id="PF00651">
    <property type="entry name" value="BTB"/>
    <property type="match status" value="1"/>
</dbReference>
<protein>
    <recommendedName>
        <fullName evidence="2">Kelch-like protein diablo</fullName>
    </recommendedName>
</protein>
<dbReference type="InterPro" id="IPR015915">
    <property type="entry name" value="Kelch-typ_b-propeller"/>
</dbReference>
<comment type="pathway">
    <text evidence="1">Protein modification; protein ubiquitination.</text>
</comment>
<dbReference type="SUPFAM" id="SSF54695">
    <property type="entry name" value="POZ domain"/>
    <property type="match status" value="1"/>
</dbReference>
<keyword evidence="11" id="KW-1185">Reference proteome</keyword>
<dbReference type="SMART" id="SM00612">
    <property type="entry name" value="Kelch"/>
    <property type="match status" value="6"/>
</dbReference>
<name>A0AAW1U6X4_9CUCU</name>
<dbReference type="Gene3D" id="1.25.40.420">
    <property type="match status" value="1"/>
</dbReference>
<dbReference type="GO" id="GO:0003779">
    <property type="term" value="F:actin binding"/>
    <property type="evidence" value="ECO:0007669"/>
    <property type="project" value="UniProtKB-KW"/>
</dbReference>
<evidence type="ECO:0000259" key="9">
    <source>
        <dbReference type="PROSITE" id="PS50097"/>
    </source>
</evidence>
<organism evidence="10 11">
    <name type="scientific">Henosepilachna vigintioctopunctata</name>
    <dbReference type="NCBI Taxonomy" id="420089"/>
    <lineage>
        <taxon>Eukaryota</taxon>
        <taxon>Metazoa</taxon>
        <taxon>Ecdysozoa</taxon>
        <taxon>Arthropoda</taxon>
        <taxon>Hexapoda</taxon>
        <taxon>Insecta</taxon>
        <taxon>Pterygota</taxon>
        <taxon>Neoptera</taxon>
        <taxon>Endopterygota</taxon>
        <taxon>Coleoptera</taxon>
        <taxon>Polyphaga</taxon>
        <taxon>Cucujiformia</taxon>
        <taxon>Coccinelloidea</taxon>
        <taxon>Coccinellidae</taxon>
        <taxon>Epilachninae</taxon>
        <taxon>Epilachnini</taxon>
        <taxon>Henosepilachna</taxon>
    </lineage>
</organism>
<dbReference type="EMBL" id="JARQZJ010000032">
    <property type="protein sequence ID" value="KAK9875114.1"/>
    <property type="molecule type" value="Genomic_DNA"/>
</dbReference>
<dbReference type="Pfam" id="PF24681">
    <property type="entry name" value="Kelch_KLHDC2_KLHL20_DRC7"/>
    <property type="match status" value="1"/>
</dbReference>
<dbReference type="InterPro" id="IPR000210">
    <property type="entry name" value="BTB/POZ_dom"/>
</dbReference>
<dbReference type="FunFam" id="1.25.40.420:FF:000001">
    <property type="entry name" value="Kelch-like family member 12"/>
    <property type="match status" value="1"/>
</dbReference>
<proteinExistence type="predicted"/>
<dbReference type="InterPro" id="IPR011333">
    <property type="entry name" value="SKP1/BTB/POZ_sf"/>
</dbReference>
<feature type="region of interest" description="Disordered" evidence="8">
    <location>
        <begin position="1"/>
        <end position="31"/>
    </location>
</feature>